<dbReference type="PANTHER" id="PTHR10947:SF0">
    <property type="entry name" value="PHENYLALANINE--TRNA LIGASE BETA SUBUNIT"/>
    <property type="match status" value="1"/>
</dbReference>
<comment type="cofactor">
    <cofactor evidence="1 12">
        <name>Mg(2+)</name>
        <dbReference type="ChEBI" id="CHEBI:18420"/>
    </cofactor>
</comment>
<reference evidence="14 15" key="1">
    <citation type="submission" date="2021-05" db="EMBL/GenBank/DDBJ databases">
        <title>A novel Methanospirillum isolate from a pyrite-forming mixed culture.</title>
        <authorList>
            <person name="Bunk B."/>
            <person name="Sproer C."/>
            <person name="Spring S."/>
            <person name="Pester M."/>
        </authorList>
    </citation>
    <scope>NUCLEOTIDE SEQUENCE [LARGE SCALE GENOMIC DNA]</scope>
    <source>
        <strain evidence="14 15">J.3.6.1-F.2.7.3</strain>
    </source>
</reference>
<keyword evidence="6 12" id="KW-0479">Metal-binding</keyword>
<dbReference type="GO" id="GO:0000287">
    <property type="term" value="F:magnesium ion binding"/>
    <property type="evidence" value="ECO:0007669"/>
    <property type="project" value="InterPro"/>
</dbReference>
<feature type="binding site" evidence="12">
    <location>
        <position position="326"/>
    </location>
    <ligand>
        <name>Mg(2+)</name>
        <dbReference type="ChEBI" id="CHEBI:18420"/>
        <note>shared with alpha subunit</note>
    </ligand>
</feature>
<gene>
    <name evidence="12 14" type="primary">pheT</name>
    <name evidence="14" type="ORF">KHC33_05795</name>
</gene>
<dbReference type="Gene3D" id="3.50.40.10">
    <property type="entry name" value="Phenylalanyl-trna Synthetase, Chain B, domain 3"/>
    <property type="match status" value="1"/>
</dbReference>
<evidence type="ECO:0000256" key="6">
    <source>
        <dbReference type="ARBA" id="ARBA00022723"/>
    </source>
</evidence>
<dbReference type="Gene3D" id="3.30.930.10">
    <property type="entry name" value="Bira Bifunctional Protein, Domain 2"/>
    <property type="match status" value="1"/>
</dbReference>
<dbReference type="NCBIfam" id="TIGR00471">
    <property type="entry name" value="pheT_arch"/>
    <property type="match status" value="1"/>
</dbReference>
<dbReference type="Pfam" id="PF03484">
    <property type="entry name" value="B5"/>
    <property type="match status" value="1"/>
</dbReference>
<evidence type="ECO:0000313" key="14">
    <source>
        <dbReference type="EMBL" id="QVV90007.1"/>
    </source>
</evidence>
<dbReference type="FunFam" id="3.50.40.10:FF:000003">
    <property type="entry name" value="Phenylalanine--tRNA ligase beta subunit"/>
    <property type="match status" value="1"/>
</dbReference>
<comment type="catalytic activity">
    <reaction evidence="12">
        <text>tRNA(Phe) + L-phenylalanine + ATP = L-phenylalanyl-tRNA(Phe) + AMP + diphosphate + H(+)</text>
        <dbReference type="Rhea" id="RHEA:19413"/>
        <dbReference type="Rhea" id="RHEA-COMP:9668"/>
        <dbReference type="Rhea" id="RHEA-COMP:9699"/>
        <dbReference type="ChEBI" id="CHEBI:15378"/>
        <dbReference type="ChEBI" id="CHEBI:30616"/>
        <dbReference type="ChEBI" id="CHEBI:33019"/>
        <dbReference type="ChEBI" id="CHEBI:58095"/>
        <dbReference type="ChEBI" id="CHEBI:78442"/>
        <dbReference type="ChEBI" id="CHEBI:78531"/>
        <dbReference type="ChEBI" id="CHEBI:456215"/>
        <dbReference type="EC" id="6.1.1.20"/>
    </reaction>
</comment>
<dbReference type="SMART" id="SM00874">
    <property type="entry name" value="B5"/>
    <property type="match status" value="1"/>
</dbReference>
<feature type="binding site" evidence="12">
    <location>
        <position position="329"/>
    </location>
    <ligand>
        <name>Mg(2+)</name>
        <dbReference type="ChEBI" id="CHEBI:18420"/>
        <note>shared with alpha subunit</note>
    </ligand>
</feature>
<keyword evidence="9 12" id="KW-0460">Magnesium</keyword>
<comment type="subcellular location">
    <subcellularLocation>
        <location evidence="2 12">Cytoplasm</location>
    </subcellularLocation>
</comment>
<evidence type="ECO:0000256" key="12">
    <source>
        <dbReference type="HAMAP-Rule" id="MF_00284"/>
    </source>
</evidence>
<protein>
    <recommendedName>
        <fullName evidence="12">Phenylalanine--tRNA ligase beta subunit</fullName>
        <ecNumber evidence="12">6.1.1.20</ecNumber>
    </recommendedName>
    <alternativeName>
        <fullName evidence="12">Phenylalanyl-tRNA synthetase beta subunit</fullName>
        <shortName evidence="12">PheRS</shortName>
    </alternativeName>
</protein>
<accession>A0A8E7AYB3</accession>
<dbReference type="PROSITE" id="PS51483">
    <property type="entry name" value="B5"/>
    <property type="match status" value="1"/>
</dbReference>
<dbReference type="GO" id="GO:0004826">
    <property type="term" value="F:phenylalanine-tRNA ligase activity"/>
    <property type="evidence" value="ECO:0007669"/>
    <property type="project" value="UniProtKB-UniRule"/>
</dbReference>
<dbReference type="InterPro" id="IPR005146">
    <property type="entry name" value="B3/B4_tRNA-bd"/>
</dbReference>
<dbReference type="GO" id="GO:0009328">
    <property type="term" value="C:phenylalanine-tRNA ligase complex"/>
    <property type="evidence" value="ECO:0007669"/>
    <property type="project" value="TreeGrafter"/>
</dbReference>
<keyword evidence="4 12" id="KW-0963">Cytoplasm</keyword>
<keyword evidence="8 12" id="KW-0067">ATP-binding</keyword>
<keyword evidence="5 12" id="KW-0436">Ligase</keyword>
<evidence type="ECO:0000256" key="5">
    <source>
        <dbReference type="ARBA" id="ARBA00022598"/>
    </source>
</evidence>
<proteinExistence type="inferred from homology"/>
<evidence type="ECO:0000256" key="3">
    <source>
        <dbReference type="ARBA" id="ARBA00007438"/>
    </source>
</evidence>
<dbReference type="GO" id="GO:0006432">
    <property type="term" value="P:phenylalanyl-tRNA aminoacylation"/>
    <property type="evidence" value="ECO:0007669"/>
    <property type="project" value="UniProtKB-UniRule"/>
</dbReference>
<keyword evidence="10 12" id="KW-0648">Protein biosynthesis</keyword>
<dbReference type="InterPro" id="IPR005147">
    <property type="entry name" value="tRNA_synthase_B5-dom"/>
</dbReference>
<keyword evidence="11 12" id="KW-0030">Aminoacyl-tRNA synthetase</keyword>
<evidence type="ECO:0000256" key="4">
    <source>
        <dbReference type="ARBA" id="ARBA00022490"/>
    </source>
</evidence>
<comment type="subunit">
    <text evidence="12">Tetramer of two alpha and two beta subunits.</text>
</comment>
<keyword evidence="7 12" id="KW-0547">Nucleotide-binding</keyword>
<dbReference type="RefSeq" id="WP_214420785.1">
    <property type="nucleotide sequence ID" value="NZ_CP075546.1"/>
</dbReference>
<dbReference type="EMBL" id="CP075546">
    <property type="protein sequence ID" value="QVV90007.1"/>
    <property type="molecule type" value="Genomic_DNA"/>
</dbReference>
<dbReference type="InterPro" id="IPR009061">
    <property type="entry name" value="DNA-bd_dom_put_sf"/>
</dbReference>
<dbReference type="InterPro" id="IPR045060">
    <property type="entry name" value="Phe-tRNA-ligase_IIc_bsu"/>
</dbReference>
<dbReference type="GO" id="GO:0005524">
    <property type="term" value="F:ATP binding"/>
    <property type="evidence" value="ECO:0007669"/>
    <property type="project" value="UniProtKB-UniRule"/>
</dbReference>
<feature type="domain" description="B5" evidence="13">
    <location>
        <begin position="266"/>
        <end position="342"/>
    </location>
</feature>
<evidence type="ECO:0000256" key="7">
    <source>
        <dbReference type="ARBA" id="ARBA00022741"/>
    </source>
</evidence>
<dbReference type="InterPro" id="IPR004531">
    <property type="entry name" value="Phe-tRNA-synth_IIc_bsu_arc_euk"/>
</dbReference>
<dbReference type="SUPFAM" id="SSF46955">
    <property type="entry name" value="Putative DNA-binding domain"/>
    <property type="match status" value="2"/>
</dbReference>
<dbReference type="Pfam" id="PF03483">
    <property type="entry name" value="B3_4"/>
    <property type="match status" value="1"/>
</dbReference>
<dbReference type="InterPro" id="IPR041616">
    <property type="entry name" value="PheRS_beta_core"/>
</dbReference>
<evidence type="ECO:0000256" key="11">
    <source>
        <dbReference type="ARBA" id="ARBA00023146"/>
    </source>
</evidence>
<evidence type="ECO:0000256" key="9">
    <source>
        <dbReference type="ARBA" id="ARBA00022842"/>
    </source>
</evidence>
<dbReference type="InterPro" id="IPR022918">
    <property type="entry name" value="Phe_tRNA_ligase_beta2_arc"/>
</dbReference>
<dbReference type="Proteomes" id="UP000680656">
    <property type="component" value="Chromosome"/>
</dbReference>
<dbReference type="KEGG" id="mrtj:KHC33_05795"/>
<evidence type="ECO:0000256" key="1">
    <source>
        <dbReference type="ARBA" id="ARBA00001946"/>
    </source>
</evidence>
<dbReference type="EC" id="6.1.1.20" evidence="12"/>
<dbReference type="GO" id="GO:0003723">
    <property type="term" value="F:RNA binding"/>
    <property type="evidence" value="ECO:0007669"/>
    <property type="project" value="InterPro"/>
</dbReference>
<evidence type="ECO:0000259" key="13">
    <source>
        <dbReference type="PROSITE" id="PS51483"/>
    </source>
</evidence>
<dbReference type="SMART" id="SM00873">
    <property type="entry name" value="B3_4"/>
    <property type="match status" value="1"/>
</dbReference>
<dbReference type="InterPro" id="IPR045864">
    <property type="entry name" value="aa-tRNA-synth_II/BPL/LPL"/>
</dbReference>
<name>A0A8E7AYB3_9EURY</name>
<dbReference type="PANTHER" id="PTHR10947">
    <property type="entry name" value="PHENYLALANYL-TRNA SYNTHETASE BETA CHAIN AND LEUCINE-RICH REPEAT-CONTAINING PROTEIN 47"/>
    <property type="match status" value="1"/>
</dbReference>
<evidence type="ECO:0000256" key="10">
    <source>
        <dbReference type="ARBA" id="ARBA00022917"/>
    </source>
</evidence>
<dbReference type="AlphaFoldDB" id="A0A8E7AYB3"/>
<dbReference type="GeneID" id="65096677"/>
<dbReference type="InterPro" id="IPR020825">
    <property type="entry name" value="Phe-tRNA_synthase-like_B3/B4"/>
</dbReference>
<keyword evidence="15" id="KW-1185">Reference proteome</keyword>
<feature type="binding site" evidence="12">
    <location>
        <position position="320"/>
    </location>
    <ligand>
        <name>Mg(2+)</name>
        <dbReference type="ChEBI" id="CHEBI:18420"/>
        <note>shared with alpha subunit</note>
    </ligand>
</feature>
<dbReference type="Gene3D" id="3.30.56.10">
    <property type="match status" value="2"/>
</dbReference>
<evidence type="ECO:0000256" key="2">
    <source>
        <dbReference type="ARBA" id="ARBA00004496"/>
    </source>
</evidence>
<evidence type="ECO:0000313" key="15">
    <source>
        <dbReference type="Proteomes" id="UP000680656"/>
    </source>
</evidence>
<sequence length="539" mass="59842">MPVVSLPYKYLERLCGTDRQTIIDHLPMIGSDIERILEEQVDVEFFPSRVDLYSTEGVARAMRGFLGLETGEETYSVTPSPISFSVDDNLKDVRPYIASAVIRDIHLDNEAIISLMGVQEALHWVVGRGRAKVAIGVHDLDKLTPPFRYYGAPLTRSFVPLDYDREMTLAEIMEEHPKGRDYSHIVKDKSVMPLIEDANGNVLSFPPIINGELTRVTESSTNLLLDVTGTDERAVMTALKVLCTTLITAGGRCQSVTVKNSVMPDLSPTLREIHVGSCNKLLGTSFSAEKIADILKKMRYGAEKSGEDIVSIRIPCYRADIMHEWDVYEDVAIGTGFSNLEAELPPTFATGCEHPINTLASSVRDICCGLGYLEVMPFTLSNDEIMYSRMQREPDPKALRVLHPISEEQTLVRTDLLPLLLDLLRMNKRRELPQRIFHTGDIVSDLQTFQSLALASTHPGADFSEAYATVDALMRELGVAYTPAESSDPAFTSGRVVDILVNGKKVGVFGEIHPGVLNLFDIDQPVAGIEIYLHLIFQQ</sequence>
<dbReference type="Pfam" id="PF17759">
    <property type="entry name" value="tRNA_synthFbeta"/>
    <property type="match status" value="1"/>
</dbReference>
<dbReference type="SUPFAM" id="SSF55681">
    <property type="entry name" value="Class II aaRS and biotin synthetases"/>
    <property type="match status" value="1"/>
</dbReference>
<dbReference type="HAMAP" id="MF_00284">
    <property type="entry name" value="Phe_tRNA_synth_beta2"/>
    <property type="match status" value="1"/>
</dbReference>
<evidence type="ECO:0000256" key="8">
    <source>
        <dbReference type="ARBA" id="ARBA00022840"/>
    </source>
</evidence>
<feature type="binding site" evidence="12">
    <location>
        <position position="330"/>
    </location>
    <ligand>
        <name>Mg(2+)</name>
        <dbReference type="ChEBI" id="CHEBI:18420"/>
        <note>shared with alpha subunit</note>
    </ligand>
</feature>
<organism evidence="14 15">
    <name type="scientific">Methanospirillum purgamenti</name>
    <dbReference type="NCBI Taxonomy" id="2834276"/>
    <lineage>
        <taxon>Archaea</taxon>
        <taxon>Methanobacteriati</taxon>
        <taxon>Methanobacteriota</taxon>
        <taxon>Stenosarchaea group</taxon>
        <taxon>Methanomicrobia</taxon>
        <taxon>Methanomicrobiales</taxon>
        <taxon>Methanospirillaceae</taxon>
        <taxon>Methanospirillum</taxon>
    </lineage>
</organism>
<comment type="similarity">
    <text evidence="3 12">Belongs to the phenylalanyl-tRNA synthetase beta subunit family. Type 2 subfamily.</text>
</comment>